<dbReference type="EMBL" id="SCKG01000014">
    <property type="protein sequence ID" value="TDH04288.1"/>
    <property type="molecule type" value="Genomic_DNA"/>
</dbReference>
<accession>A0A484CQS0</accession>
<comment type="subcellular location">
    <subcellularLocation>
        <location evidence="1">Secreted</location>
    </subcellularLocation>
</comment>
<keyword evidence="3" id="KW-0964">Secreted</keyword>
<dbReference type="STRING" id="8167.A0A484CQS0"/>
<dbReference type="Gene3D" id="2.10.25.160">
    <property type="entry name" value="Granulin"/>
    <property type="match status" value="3"/>
</dbReference>
<evidence type="ECO:0000256" key="4">
    <source>
        <dbReference type="ARBA" id="ARBA00023157"/>
    </source>
</evidence>
<dbReference type="InterPro" id="IPR000118">
    <property type="entry name" value="Granulin"/>
</dbReference>
<evidence type="ECO:0000313" key="6">
    <source>
        <dbReference type="EMBL" id="TDH04288.1"/>
    </source>
</evidence>
<evidence type="ECO:0000259" key="5">
    <source>
        <dbReference type="PROSITE" id="PS00799"/>
    </source>
</evidence>
<evidence type="ECO:0000313" key="7">
    <source>
        <dbReference type="Proteomes" id="UP000295070"/>
    </source>
</evidence>
<gene>
    <name evidence="6" type="ORF">EPR50_G00150110</name>
</gene>
<dbReference type="AlphaFoldDB" id="A0A484CQS0"/>
<keyword evidence="4" id="KW-1015">Disulfide bond</keyword>
<reference evidence="6 7" key="1">
    <citation type="submission" date="2019-01" db="EMBL/GenBank/DDBJ databases">
        <title>A chromosome-scale genome assembly of the yellow perch, Perca flavescens.</title>
        <authorList>
            <person name="Feron R."/>
            <person name="Morvezen R."/>
            <person name="Bestin A."/>
            <person name="Haffray P."/>
            <person name="Klopp C."/>
            <person name="Zahm M."/>
            <person name="Cabau C."/>
            <person name="Roques C."/>
            <person name="Donnadieu C."/>
            <person name="Bouchez O."/>
            <person name="Christie M."/>
            <person name="Larson W."/>
            <person name="Guiguen Y."/>
        </authorList>
    </citation>
    <scope>NUCLEOTIDE SEQUENCE [LARGE SCALE GENOMIC DNA]</scope>
    <source>
        <strain evidence="6">YP-PL-M2</strain>
        <tissue evidence="6">Blood</tissue>
    </source>
</reference>
<comment type="caution">
    <text evidence="6">The sequence shown here is derived from an EMBL/GenBank/DDBJ whole genome shotgun (WGS) entry which is preliminary data.</text>
</comment>
<evidence type="ECO:0000256" key="1">
    <source>
        <dbReference type="ARBA" id="ARBA00004613"/>
    </source>
</evidence>
<evidence type="ECO:0000256" key="3">
    <source>
        <dbReference type="ARBA" id="ARBA00022525"/>
    </source>
</evidence>
<sequence length="334" mass="37112">MVMGGSDLLYKEGCVHWSVQEKSKTWDRKLLKHFTCKMLRISLWTSVGVFVWGFASCSITCPDGNVCSDFATCCMTKQGYSCCPYPNAVCCSDLAHCCPQGFHCDLVTQMCQKEPWMKIPMVKKENAEKLSTPVLPLSLLQELENNHVPDQKKSSVVYCDNYYTCPDGTTCCRHPAGAWFCCPYSLGRCCLDGFHCCPYGFNCDLTYTHCVRQGLRYPFTPKQNLPSVPASLISTSEDTSSMHETPMTALTEASGGNAEAGVIRCDPKFYCSAGTTCCKGPTGRWNCCPFPLGKCCSDGRHCCEYGYNCEATSLLCRKWYSHIPSGEQEHAKTD</sequence>
<evidence type="ECO:0000256" key="2">
    <source>
        <dbReference type="ARBA" id="ARBA00010093"/>
    </source>
</evidence>
<protein>
    <recommendedName>
        <fullName evidence="5">Granulins domain-containing protein</fullName>
    </recommendedName>
</protein>
<organism evidence="6 7">
    <name type="scientific">Perca flavescens</name>
    <name type="common">American yellow perch</name>
    <name type="synonym">Morone flavescens</name>
    <dbReference type="NCBI Taxonomy" id="8167"/>
    <lineage>
        <taxon>Eukaryota</taxon>
        <taxon>Metazoa</taxon>
        <taxon>Chordata</taxon>
        <taxon>Craniata</taxon>
        <taxon>Vertebrata</taxon>
        <taxon>Euteleostomi</taxon>
        <taxon>Actinopterygii</taxon>
        <taxon>Neopterygii</taxon>
        <taxon>Teleostei</taxon>
        <taxon>Neoteleostei</taxon>
        <taxon>Acanthomorphata</taxon>
        <taxon>Eupercaria</taxon>
        <taxon>Perciformes</taxon>
        <taxon>Percoidei</taxon>
        <taxon>Percidae</taxon>
        <taxon>Percinae</taxon>
        <taxon>Perca</taxon>
    </lineage>
</organism>
<proteinExistence type="inferred from homology"/>
<dbReference type="SMART" id="SM00277">
    <property type="entry name" value="GRAN"/>
    <property type="match status" value="3"/>
</dbReference>
<dbReference type="InterPro" id="IPR037277">
    <property type="entry name" value="Granulin_sf"/>
</dbReference>
<dbReference type="PANTHER" id="PTHR12274:SF7">
    <property type="entry name" value="GRANULINS"/>
    <property type="match status" value="1"/>
</dbReference>
<dbReference type="Proteomes" id="UP000295070">
    <property type="component" value="Chromosome 14"/>
</dbReference>
<dbReference type="GO" id="GO:0005576">
    <property type="term" value="C:extracellular region"/>
    <property type="evidence" value="ECO:0007669"/>
    <property type="project" value="UniProtKB-SubCell"/>
</dbReference>
<keyword evidence="7" id="KW-1185">Reference proteome</keyword>
<dbReference type="PROSITE" id="PS00799">
    <property type="entry name" value="GRANULINS"/>
    <property type="match status" value="2"/>
</dbReference>
<dbReference type="Pfam" id="PF00396">
    <property type="entry name" value="Granulin"/>
    <property type="match status" value="3"/>
</dbReference>
<name>A0A484CQS0_PERFV</name>
<feature type="domain" description="Granulins" evidence="5">
    <location>
        <begin position="190"/>
        <end position="203"/>
    </location>
</feature>
<dbReference type="InterPro" id="IPR039036">
    <property type="entry name" value="Granulin_fam"/>
</dbReference>
<comment type="similarity">
    <text evidence="2">Belongs to the granulin family.</text>
</comment>
<dbReference type="SUPFAM" id="SSF57277">
    <property type="entry name" value="Granulin repeat"/>
    <property type="match status" value="2"/>
</dbReference>
<feature type="domain" description="Granulins" evidence="5">
    <location>
        <begin position="91"/>
        <end position="104"/>
    </location>
</feature>
<dbReference type="PANTHER" id="PTHR12274">
    <property type="entry name" value="GRANULIN"/>
    <property type="match status" value="1"/>
</dbReference>